<evidence type="ECO:0000259" key="5">
    <source>
        <dbReference type="Pfam" id="PF00890"/>
    </source>
</evidence>
<keyword evidence="3" id="KW-0274">FAD</keyword>
<gene>
    <name evidence="6" type="ORF">GCM10010466_42120</name>
</gene>
<reference evidence="7" key="1">
    <citation type="journal article" date="2019" name="Int. J. Syst. Evol. Microbiol.">
        <title>The Global Catalogue of Microorganisms (GCM) 10K type strain sequencing project: providing services to taxonomists for standard genome sequencing and annotation.</title>
        <authorList>
            <consortium name="The Broad Institute Genomics Platform"/>
            <consortium name="The Broad Institute Genome Sequencing Center for Infectious Disease"/>
            <person name="Wu L."/>
            <person name="Ma J."/>
        </authorList>
    </citation>
    <scope>NUCLEOTIDE SEQUENCE [LARGE SCALE GENOMIC DNA]</scope>
    <source>
        <strain evidence="7">JCM 9373</strain>
    </source>
</reference>
<dbReference type="SUPFAM" id="SSF51905">
    <property type="entry name" value="FAD/NAD(P)-binding domain"/>
    <property type="match status" value="1"/>
</dbReference>
<dbReference type="RefSeq" id="WP_344862103.1">
    <property type="nucleotide sequence ID" value="NZ_BAAAUT010000034.1"/>
</dbReference>
<dbReference type="InterPro" id="IPR036188">
    <property type="entry name" value="FAD/NAD-bd_sf"/>
</dbReference>
<dbReference type="PANTHER" id="PTHR43400">
    <property type="entry name" value="FUMARATE REDUCTASE"/>
    <property type="match status" value="1"/>
</dbReference>
<keyword evidence="2" id="KW-0285">Flavoprotein</keyword>
<evidence type="ECO:0000313" key="6">
    <source>
        <dbReference type="EMBL" id="GAA3146680.1"/>
    </source>
</evidence>
<dbReference type="Gene3D" id="3.50.50.60">
    <property type="entry name" value="FAD/NAD(P)-binding domain"/>
    <property type="match status" value="1"/>
</dbReference>
<dbReference type="SUPFAM" id="SSF56425">
    <property type="entry name" value="Succinate dehydrogenase/fumarate reductase flavoprotein, catalytic domain"/>
    <property type="match status" value="1"/>
</dbReference>
<dbReference type="NCBIfam" id="NF005510">
    <property type="entry name" value="PRK07121.1-3"/>
    <property type="match status" value="1"/>
</dbReference>
<feature type="domain" description="FAD-dependent oxidoreductase 2 FAD-binding" evidence="5">
    <location>
        <begin position="22"/>
        <end position="459"/>
    </location>
</feature>
<accession>A0ABP6NHC6</accession>
<proteinExistence type="predicted"/>
<comment type="caution">
    <text evidence="6">The sequence shown here is derived from an EMBL/GenBank/DDBJ whole genome shotgun (WGS) entry which is preliminary data.</text>
</comment>
<dbReference type="PANTHER" id="PTHR43400:SF10">
    <property type="entry name" value="3-OXOSTEROID 1-DEHYDROGENASE"/>
    <property type="match status" value="1"/>
</dbReference>
<comment type="cofactor">
    <cofactor evidence="1">
        <name>FAD</name>
        <dbReference type="ChEBI" id="CHEBI:57692"/>
    </cofactor>
</comment>
<dbReference type="EMBL" id="BAAAUT010000034">
    <property type="protein sequence ID" value="GAA3146680.1"/>
    <property type="molecule type" value="Genomic_DNA"/>
</dbReference>
<organism evidence="6 7">
    <name type="scientific">Planomonospora alba</name>
    <dbReference type="NCBI Taxonomy" id="161354"/>
    <lineage>
        <taxon>Bacteria</taxon>
        <taxon>Bacillati</taxon>
        <taxon>Actinomycetota</taxon>
        <taxon>Actinomycetes</taxon>
        <taxon>Streptosporangiales</taxon>
        <taxon>Streptosporangiaceae</taxon>
        <taxon>Planomonospora</taxon>
    </lineage>
</organism>
<dbReference type="InterPro" id="IPR027477">
    <property type="entry name" value="Succ_DH/fumarate_Rdtase_cat_sf"/>
</dbReference>
<evidence type="ECO:0000313" key="7">
    <source>
        <dbReference type="Proteomes" id="UP001500320"/>
    </source>
</evidence>
<dbReference type="InterPro" id="IPR003953">
    <property type="entry name" value="FAD-dep_OxRdtase_2_FAD-bd"/>
</dbReference>
<name>A0ABP6NHC6_9ACTN</name>
<dbReference type="Gene3D" id="3.90.700.10">
    <property type="entry name" value="Succinate dehydrogenase/fumarate reductase flavoprotein, catalytic domain"/>
    <property type="match status" value="1"/>
</dbReference>
<evidence type="ECO:0000256" key="3">
    <source>
        <dbReference type="ARBA" id="ARBA00022827"/>
    </source>
</evidence>
<sequence length="483" mass="50742">MSAAGTTPVRASQVRSWAAESDVLVVGNGCAGASASIEAARAGADVLVVDAAGGWGGASAMAGGSLYLGGGTPLQKACGVADSQEAMYAFLKAATGPDPDEAKLALYCEGSLEHYDWLVACGVPFTPRLWNEPSWEAPSGYGLMYTGGENTHFFAGIAPPAPRGHIPHMEGKRPGERSAGWMLMKHLVATAERAGVRTRYDTRTARLVVDDGRVVGAEVVSFGERSFLRARQGVVLATGGFAANRAMLAQHAPRVLGNFLIGTDHDDGRGIRMGQAAGAAVRHMEAAQTSFPADPALLCRALLLDAHGRRFITEDAYPGQVGQAALFRQDRQVFLLYDEAAAEEVRHAGGYVAEATWVSDDLAELEEAMGIAPGVLAGTVETYDTHARQGRDPLFHKSARWLRPLTPPYGVLDLRGAMFGVFTLGGLHTSARGEVLNLEGEPIPGLFAAGRTTSGIPAWGYCSGTSLGDATFFGRRAGRSAAG</sequence>
<protein>
    <submittedName>
        <fullName evidence="6">FAD-binding protein</fullName>
    </submittedName>
</protein>
<evidence type="ECO:0000256" key="2">
    <source>
        <dbReference type="ARBA" id="ARBA00022630"/>
    </source>
</evidence>
<evidence type="ECO:0000256" key="1">
    <source>
        <dbReference type="ARBA" id="ARBA00001974"/>
    </source>
</evidence>
<dbReference type="Pfam" id="PF00890">
    <property type="entry name" value="FAD_binding_2"/>
    <property type="match status" value="1"/>
</dbReference>
<dbReference type="Proteomes" id="UP001500320">
    <property type="component" value="Unassembled WGS sequence"/>
</dbReference>
<evidence type="ECO:0000256" key="4">
    <source>
        <dbReference type="ARBA" id="ARBA00023002"/>
    </source>
</evidence>
<dbReference type="InterPro" id="IPR050315">
    <property type="entry name" value="FAD-oxidoreductase_2"/>
</dbReference>
<keyword evidence="4" id="KW-0560">Oxidoreductase</keyword>
<keyword evidence="7" id="KW-1185">Reference proteome</keyword>